<dbReference type="GO" id="GO:0051213">
    <property type="term" value="F:dioxygenase activity"/>
    <property type="evidence" value="ECO:0007669"/>
    <property type="project" value="UniProtKB-KW"/>
</dbReference>
<feature type="domain" description="TauD/TfdA-like" evidence="7">
    <location>
        <begin position="23"/>
        <end position="352"/>
    </location>
</feature>
<dbReference type="InterPro" id="IPR003819">
    <property type="entry name" value="TauD/TfdA-like"/>
</dbReference>
<proteinExistence type="inferred from homology"/>
<evidence type="ECO:0000256" key="4">
    <source>
        <dbReference type="ARBA" id="ARBA00022964"/>
    </source>
</evidence>
<keyword evidence="9" id="KW-1185">Reference proteome</keyword>
<comment type="similarity">
    <text evidence="2">Belongs to the TfdA dioxygenase family.</text>
</comment>
<dbReference type="HOGENOM" id="CLU_046574_1_0_1"/>
<keyword evidence="6" id="KW-0408">Iron</keyword>
<dbReference type="GO" id="GO:0046872">
    <property type="term" value="F:metal ion binding"/>
    <property type="evidence" value="ECO:0007669"/>
    <property type="project" value="UniProtKB-KW"/>
</dbReference>
<dbReference type="SUPFAM" id="SSF51197">
    <property type="entry name" value="Clavaminate synthase-like"/>
    <property type="match status" value="1"/>
</dbReference>
<dbReference type="Pfam" id="PF02668">
    <property type="entry name" value="TauD"/>
    <property type="match status" value="1"/>
</dbReference>
<keyword evidence="3" id="KW-0479">Metal-binding</keyword>
<gene>
    <name evidence="8" type="ORF">PV08_06351</name>
</gene>
<evidence type="ECO:0000313" key="9">
    <source>
        <dbReference type="Proteomes" id="UP000053328"/>
    </source>
</evidence>
<evidence type="ECO:0000256" key="6">
    <source>
        <dbReference type="ARBA" id="ARBA00023004"/>
    </source>
</evidence>
<accession>A0A0D2BCE4</accession>
<dbReference type="GeneID" id="27333434"/>
<sequence length="359" mass="39723">MPHATSQELIITPFAQQEGKKAKFGATVTGADLENLDEATFQILREAVYKYSLIVVKGQHNLNPAKQFELIKRFDPDAKAQHGFGAGKGSKLVGFLGDIPFYGIPNSGGVNLVGHGYQGPDHYGLKDVTIRAVPQSRVHATPISASELARGQTRFNSFHFDGSIYGAYPSRVTAFRCVKAPVGPPLTVRWDDGTGRTMRCQAGGTAFFSGEQLYDLLSDDEKDLVDHSHWEPAPHPFAWMGTRRLRSSGMGLAPGGETVPLDELPEWSPDKVYTFPMVWVNPVTGAKALQIFPDIIRRLHIRTTTSPPSERVVEDLEEIRLWVNDIYDRIATPEYIVVPACEEGDMFLWNNWVSRVAGG</sequence>
<dbReference type="AlphaFoldDB" id="A0A0D2BCE4"/>
<dbReference type="EMBL" id="KN847495">
    <property type="protein sequence ID" value="KIW16300.1"/>
    <property type="molecule type" value="Genomic_DNA"/>
</dbReference>
<evidence type="ECO:0000256" key="5">
    <source>
        <dbReference type="ARBA" id="ARBA00023002"/>
    </source>
</evidence>
<dbReference type="InterPro" id="IPR051178">
    <property type="entry name" value="TfdA_dioxygenase"/>
</dbReference>
<evidence type="ECO:0000256" key="1">
    <source>
        <dbReference type="ARBA" id="ARBA00001954"/>
    </source>
</evidence>
<dbReference type="Proteomes" id="UP000053328">
    <property type="component" value="Unassembled WGS sequence"/>
</dbReference>
<dbReference type="STRING" id="91928.A0A0D2BCE4"/>
<keyword evidence="5" id="KW-0560">Oxidoreductase</keyword>
<dbReference type="VEuPathDB" id="FungiDB:PV08_06351"/>
<comment type="cofactor">
    <cofactor evidence="1">
        <name>Fe(2+)</name>
        <dbReference type="ChEBI" id="CHEBI:29033"/>
    </cofactor>
</comment>
<dbReference type="PANTHER" id="PTHR43779:SF2">
    <property type="entry name" value="ALPHA-KETOGLUTARATE-DEPENDENT XANTHINE DIOXYGENASE XAN1"/>
    <property type="match status" value="1"/>
</dbReference>
<evidence type="ECO:0000259" key="7">
    <source>
        <dbReference type="Pfam" id="PF02668"/>
    </source>
</evidence>
<dbReference type="OrthoDB" id="93019at2759"/>
<protein>
    <recommendedName>
        <fullName evidence="7">TauD/TfdA-like domain-containing protein</fullName>
    </recommendedName>
</protein>
<organism evidence="8 9">
    <name type="scientific">Exophiala spinifera</name>
    <dbReference type="NCBI Taxonomy" id="91928"/>
    <lineage>
        <taxon>Eukaryota</taxon>
        <taxon>Fungi</taxon>
        <taxon>Dikarya</taxon>
        <taxon>Ascomycota</taxon>
        <taxon>Pezizomycotina</taxon>
        <taxon>Eurotiomycetes</taxon>
        <taxon>Chaetothyriomycetidae</taxon>
        <taxon>Chaetothyriales</taxon>
        <taxon>Herpotrichiellaceae</taxon>
        <taxon>Exophiala</taxon>
    </lineage>
</organism>
<name>A0A0D2BCE4_9EURO</name>
<evidence type="ECO:0000256" key="3">
    <source>
        <dbReference type="ARBA" id="ARBA00022723"/>
    </source>
</evidence>
<evidence type="ECO:0000313" key="8">
    <source>
        <dbReference type="EMBL" id="KIW16300.1"/>
    </source>
</evidence>
<dbReference type="RefSeq" id="XP_016236516.1">
    <property type="nucleotide sequence ID" value="XM_016380689.1"/>
</dbReference>
<dbReference type="InterPro" id="IPR042098">
    <property type="entry name" value="TauD-like_sf"/>
</dbReference>
<dbReference type="PANTHER" id="PTHR43779">
    <property type="entry name" value="DIOXYGENASE RV0097-RELATED"/>
    <property type="match status" value="1"/>
</dbReference>
<reference evidence="8 9" key="1">
    <citation type="submission" date="2015-01" db="EMBL/GenBank/DDBJ databases">
        <title>The Genome Sequence of Exophiala spinifera CBS89968.</title>
        <authorList>
            <consortium name="The Broad Institute Genomics Platform"/>
            <person name="Cuomo C."/>
            <person name="de Hoog S."/>
            <person name="Gorbushina A."/>
            <person name="Stielow B."/>
            <person name="Teixiera M."/>
            <person name="Abouelleil A."/>
            <person name="Chapman S.B."/>
            <person name="Priest M."/>
            <person name="Young S.K."/>
            <person name="Wortman J."/>
            <person name="Nusbaum C."/>
            <person name="Birren B."/>
        </authorList>
    </citation>
    <scope>NUCLEOTIDE SEQUENCE [LARGE SCALE GENOMIC DNA]</scope>
    <source>
        <strain evidence="8 9">CBS 89968</strain>
    </source>
</reference>
<evidence type="ECO:0000256" key="2">
    <source>
        <dbReference type="ARBA" id="ARBA00005896"/>
    </source>
</evidence>
<keyword evidence="4" id="KW-0223">Dioxygenase</keyword>
<dbReference type="Gene3D" id="3.60.130.10">
    <property type="entry name" value="Clavaminate synthase-like"/>
    <property type="match status" value="1"/>
</dbReference>